<dbReference type="eggNOG" id="KOG0756">
    <property type="taxonomic scope" value="Eukaryota"/>
</dbReference>
<feature type="transmembrane region" description="Helical" evidence="11">
    <location>
        <begin position="178"/>
        <end position="197"/>
    </location>
</feature>
<keyword evidence="3 10" id="KW-0813">Transport</keyword>
<protein>
    <submittedName>
        <fullName evidence="12">Mitochondrial carrier protein, putative</fullName>
    </submittedName>
</protein>
<feature type="transmembrane region" description="Helical" evidence="11">
    <location>
        <begin position="12"/>
        <end position="36"/>
    </location>
</feature>
<dbReference type="PaxDb" id="353153-Q4E4T2"/>
<reference evidence="12 13" key="1">
    <citation type="journal article" date="2005" name="Science">
        <title>The genome sequence of Trypanosoma cruzi, etiologic agent of Chagas disease.</title>
        <authorList>
            <person name="El-Sayed N.M."/>
            <person name="Myler P.J."/>
            <person name="Bartholomeu D.C."/>
            <person name="Nilsson D."/>
            <person name="Aggarwal G."/>
            <person name="Tran A.N."/>
            <person name="Ghedin E."/>
            <person name="Worthey E.A."/>
            <person name="Delcher A.L."/>
            <person name="Blandin G."/>
            <person name="Westenberger S.J."/>
            <person name="Caler E."/>
            <person name="Cerqueira G.C."/>
            <person name="Branche C."/>
            <person name="Haas B."/>
            <person name="Anupama A."/>
            <person name="Arner E."/>
            <person name="Aslund L."/>
            <person name="Attipoe P."/>
            <person name="Bontempi E."/>
            <person name="Bringaud F."/>
            <person name="Burton P."/>
            <person name="Cadag E."/>
            <person name="Campbell D.A."/>
            <person name="Carrington M."/>
            <person name="Crabtree J."/>
            <person name="Darban H."/>
            <person name="da Silveira J.F."/>
            <person name="de Jong P."/>
            <person name="Edwards K."/>
            <person name="Englund P.T."/>
            <person name="Fazelina G."/>
            <person name="Feldblyum T."/>
            <person name="Ferella M."/>
            <person name="Frasch A.C."/>
            <person name="Gull K."/>
            <person name="Horn D."/>
            <person name="Hou L."/>
            <person name="Huang Y."/>
            <person name="Kindlund E."/>
            <person name="Klingbeil M."/>
            <person name="Kluge S."/>
            <person name="Koo H."/>
            <person name="Lacerda D."/>
            <person name="Levin M.J."/>
            <person name="Lorenzi H."/>
            <person name="Louie T."/>
            <person name="Machado C.R."/>
            <person name="McCulloch R."/>
            <person name="McKenna A."/>
            <person name="Mizuno Y."/>
            <person name="Mottram J.C."/>
            <person name="Nelson S."/>
            <person name="Ochaya S."/>
            <person name="Osoegawa K."/>
            <person name="Pai G."/>
            <person name="Parsons M."/>
            <person name="Pentony M."/>
            <person name="Pettersson U."/>
            <person name="Pop M."/>
            <person name="Ramirez J.L."/>
            <person name="Rinta J."/>
            <person name="Robertson L."/>
            <person name="Salzberg S.L."/>
            <person name="Sanchez D.O."/>
            <person name="Seyler A."/>
            <person name="Sharma R."/>
            <person name="Shetty J."/>
            <person name="Simpson A.J."/>
            <person name="Sisk E."/>
            <person name="Tammi M.T."/>
            <person name="Tarleton R."/>
            <person name="Teixeira S."/>
            <person name="Van Aken S."/>
            <person name="Vogt C."/>
            <person name="Ward P.N."/>
            <person name="Wickstead B."/>
            <person name="Wortman J."/>
            <person name="White O."/>
            <person name="Fraser C.M."/>
            <person name="Stuart K.D."/>
            <person name="Andersson B."/>
        </authorList>
    </citation>
    <scope>NUCLEOTIDE SEQUENCE [LARGE SCALE GENOMIC DNA]</scope>
    <source>
        <strain evidence="12 13">CL Brener</strain>
    </source>
</reference>
<feature type="transmembrane region" description="Helical" evidence="11">
    <location>
        <begin position="132"/>
        <end position="158"/>
    </location>
</feature>
<dbReference type="GO" id="GO:0015093">
    <property type="term" value="F:ferrous iron transmembrane transporter activity"/>
    <property type="evidence" value="ECO:0007669"/>
    <property type="project" value="TreeGrafter"/>
</dbReference>
<evidence type="ECO:0000256" key="5">
    <source>
        <dbReference type="ARBA" id="ARBA00022737"/>
    </source>
</evidence>
<dbReference type="SUPFAM" id="SSF103506">
    <property type="entry name" value="Mitochondrial carrier"/>
    <property type="match status" value="1"/>
</dbReference>
<dbReference type="SMR" id="Q4E4T2"/>
<keyword evidence="13" id="KW-1185">Reference proteome</keyword>
<dbReference type="Gene3D" id="1.50.40.10">
    <property type="entry name" value="Mitochondrial carrier domain"/>
    <property type="match status" value="1"/>
</dbReference>
<name>Q4E4T2_TRYCC</name>
<evidence type="ECO:0000256" key="4">
    <source>
        <dbReference type="ARBA" id="ARBA00022692"/>
    </source>
</evidence>
<comment type="caution">
    <text evidence="12">The sequence shown here is derived from an EMBL/GenBank/DDBJ whole genome shotgun (WGS) entry which is preliminary data.</text>
</comment>
<comment type="subcellular location">
    <subcellularLocation>
        <location evidence="1">Mitochondrion membrane</location>
        <topology evidence="1">Multi-pass membrane protein</topology>
    </subcellularLocation>
</comment>
<comment type="similarity">
    <text evidence="2 10">Belongs to the mitochondrial carrier (TC 2.A.29) family.</text>
</comment>
<evidence type="ECO:0000256" key="11">
    <source>
        <dbReference type="SAM" id="Phobius"/>
    </source>
</evidence>
<evidence type="ECO:0000313" key="12">
    <source>
        <dbReference type="EMBL" id="EAN99809.1"/>
    </source>
</evidence>
<feature type="repeat" description="Solcar" evidence="9">
    <location>
        <begin position="174"/>
        <end position="262"/>
    </location>
</feature>
<proteinExistence type="inferred from homology"/>
<evidence type="ECO:0000313" key="13">
    <source>
        <dbReference type="Proteomes" id="UP000002296"/>
    </source>
</evidence>
<dbReference type="GO" id="GO:0031966">
    <property type="term" value="C:mitochondrial membrane"/>
    <property type="evidence" value="ECO:0007669"/>
    <property type="project" value="UniProtKB-SubCell"/>
</dbReference>
<accession>Q4E4T2</accession>
<dbReference type="PRINTS" id="PR00926">
    <property type="entry name" value="MITOCARRIER"/>
</dbReference>
<dbReference type="OMA" id="CKDMCAT"/>
<evidence type="ECO:0000256" key="7">
    <source>
        <dbReference type="ARBA" id="ARBA00023128"/>
    </source>
</evidence>
<evidence type="ECO:0000256" key="6">
    <source>
        <dbReference type="ARBA" id="ARBA00022989"/>
    </source>
</evidence>
<dbReference type="EMBL" id="AAHK01000010">
    <property type="protein sequence ID" value="EAN99809.1"/>
    <property type="molecule type" value="Genomic_DNA"/>
</dbReference>
<dbReference type="PANTHER" id="PTHR45758">
    <property type="entry name" value="MITOFERRIN-1-RELATED"/>
    <property type="match status" value="1"/>
</dbReference>
<dbReference type="RefSeq" id="XP_821660.1">
    <property type="nucleotide sequence ID" value="XM_816567.1"/>
</dbReference>
<evidence type="ECO:0000256" key="3">
    <source>
        <dbReference type="ARBA" id="ARBA00022448"/>
    </source>
</evidence>
<dbReference type="GeneID" id="3554583"/>
<keyword evidence="5" id="KW-0677">Repeat</keyword>
<evidence type="ECO:0000256" key="2">
    <source>
        <dbReference type="ARBA" id="ARBA00006375"/>
    </source>
</evidence>
<evidence type="ECO:0000256" key="1">
    <source>
        <dbReference type="ARBA" id="ARBA00004225"/>
    </source>
</evidence>
<keyword evidence="4 9" id="KW-0812">Transmembrane</keyword>
<dbReference type="PROSITE" id="PS50920">
    <property type="entry name" value="SOLCAR"/>
    <property type="match status" value="3"/>
</dbReference>
<keyword evidence="8 9" id="KW-0472">Membrane</keyword>
<dbReference type="Proteomes" id="UP000002296">
    <property type="component" value="Unassembled WGS sequence"/>
</dbReference>
<keyword evidence="7" id="KW-0496">Mitochondrion</keyword>
<evidence type="ECO:0000256" key="10">
    <source>
        <dbReference type="RuleBase" id="RU000488"/>
    </source>
</evidence>
<dbReference type="AlphaFoldDB" id="Q4E4T2"/>
<dbReference type="PANTHER" id="PTHR45758:SF19">
    <property type="entry name" value="CARRIER PROTEIN, PUTATIVE-RELATED"/>
    <property type="match status" value="1"/>
</dbReference>
<evidence type="ECO:0000256" key="9">
    <source>
        <dbReference type="PROSITE-ProRule" id="PRU00282"/>
    </source>
</evidence>
<feature type="repeat" description="Solcar" evidence="9">
    <location>
        <begin position="270"/>
        <end position="370"/>
    </location>
</feature>
<keyword evidence="6 11" id="KW-1133">Transmembrane helix</keyword>
<sequence>MYLFLRWFSGSSFLLLLLFLCACVYVYALAGLLFAWQGRREGSEERVSHDSCCTQKLEEKKKKEREKMDLFSAAVAGMLARLVCHPLDTTKTVAFTGFCGEGSTTGAHLGNATKHAFLSSTRSIYRQEGIAGFYRGVGVAILGSAPGVALYLTTYTWANEFFMKYQKAAFGAVPSWSVHLFCGFLAEAVSCVFWVPIDVTKERLQSQPPSQPGRYSGSWDALCTIARYEGLSGLYKAYGTTLASFGPYSAAYFAFYEFFHAVFLEHFSIDSFASALCAGGMGNIAASLVTNPLEFIKTRLQVQRAVLSVGGRPTSVRGFSYYYAGLVDGLRTVIREEGSRALWRGVGSRVAFAAPNAALTMAIYDYLRSS</sequence>
<dbReference type="InterPro" id="IPR018108">
    <property type="entry name" value="MCP_transmembrane"/>
</dbReference>
<organism evidence="12 13">
    <name type="scientific">Trypanosoma cruzi (strain CL Brener)</name>
    <dbReference type="NCBI Taxonomy" id="353153"/>
    <lineage>
        <taxon>Eukaryota</taxon>
        <taxon>Discoba</taxon>
        <taxon>Euglenozoa</taxon>
        <taxon>Kinetoplastea</taxon>
        <taxon>Metakinetoplastina</taxon>
        <taxon>Trypanosomatida</taxon>
        <taxon>Trypanosomatidae</taxon>
        <taxon>Trypanosoma</taxon>
        <taxon>Schizotrypanum</taxon>
    </lineage>
</organism>
<dbReference type="Pfam" id="PF00153">
    <property type="entry name" value="Mito_carr"/>
    <property type="match status" value="3"/>
</dbReference>
<dbReference type="InParanoid" id="Q4E4T2"/>
<feature type="repeat" description="Solcar" evidence="9">
    <location>
        <begin position="64"/>
        <end position="161"/>
    </location>
</feature>
<dbReference type="GO" id="GO:0048250">
    <property type="term" value="P:iron import into the mitochondrion"/>
    <property type="evidence" value="ECO:0007669"/>
    <property type="project" value="TreeGrafter"/>
</dbReference>
<dbReference type="STRING" id="353153.Q4E4T2"/>
<evidence type="ECO:0000256" key="8">
    <source>
        <dbReference type="ARBA" id="ARBA00023136"/>
    </source>
</evidence>
<dbReference type="PROSITE" id="PS51257">
    <property type="entry name" value="PROKAR_LIPOPROTEIN"/>
    <property type="match status" value="1"/>
</dbReference>
<gene>
    <name evidence="12" type="ORF">Tc00.1047053508461.284</name>
</gene>
<dbReference type="InterPro" id="IPR002067">
    <property type="entry name" value="MCP"/>
</dbReference>
<dbReference type="InterPro" id="IPR023395">
    <property type="entry name" value="MCP_dom_sf"/>
</dbReference>
<dbReference type="KEGG" id="tcr:508461.284"/>